<accession>Q2ILF6</accession>
<dbReference type="Gene3D" id="2.40.10.220">
    <property type="entry name" value="predicted glycosyltransferase like domains"/>
    <property type="match status" value="1"/>
</dbReference>
<sequence length="300" mass="31028">MIAAGAPAASRVLVVGSDADVSIALHLHLERAGHAVYCLPGPGELEAFVRAAAPHTVVLLLPAVPDGTWGAALTTAASAARVGVRVVMVAPSREIVEPLAAVAGAERALARAEVLSRPLVVMERLPGSAPPPAPPLPAPAAPLPGATPADVLRPAASVLVPDPPPARPRPPSVDLMALIDEELVDEPKARPTVTRVEVNVSLVSEHNFYVGATRRVDSGGVFIATALPPAVGTRLQVRLGLADGRKLDLEGEVAFVREKSATTGRQPSGCGVKLLALPGWAVDAIDRFTLARQPIVYTPR</sequence>
<protein>
    <submittedName>
        <fullName evidence="1">Uncharacterized protein</fullName>
    </submittedName>
</protein>
<dbReference type="eggNOG" id="COG3215">
    <property type="taxonomic scope" value="Bacteria"/>
</dbReference>
<evidence type="ECO:0000313" key="1">
    <source>
        <dbReference type="EMBL" id="ABC82485.1"/>
    </source>
</evidence>
<reference evidence="1 2" key="1">
    <citation type="submission" date="2006-01" db="EMBL/GenBank/DDBJ databases">
        <title>Complete sequence of Anaeromyxobacter dehalogenans 2CP-C.</title>
        <authorList>
            <consortium name="US DOE Joint Genome Institute"/>
            <person name="Copeland A."/>
            <person name="Lucas S."/>
            <person name="Lapidus A."/>
            <person name="Barry K."/>
            <person name="Detter J.C."/>
            <person name="Glavina T."/>
            <person name="Hammon N."/>
            <person name="Israni S."/>
            <person name="Pitluck S."/>
            <person name="Brettin T."/>
            <person name="Bruce D."/>
            <person name="Han C."/>
            <person name="Tapia R."/>
            <person name="Gilna P."/>
            <person name="Kiss H."/>
            <person name="Schmutz J."/>
            <person name="Larimer F."/>
            <person name="Land M."/>
            <person name="Kyrpides N."/>
            <person name="Anderson I."/>
            <person name="Sanford R.A."/>
            <person name="Ritalahti K.M."/>
            <person name="Thomas H.S."/>
            <person name="Kirby J.R."/>
            <person name="Zhulin I.B."/>
            <person name="Loeffler F.E."/>
            <person name="Richardson P."/>
        </authorList>
    </citation>
    <scope>NUCLEOTIDE SEQUENCE [LARGE SCALE GENOMIC DNA]</scope>
    <source>
        <strain evidence="1 2">2CP-C</strain>
    </source>
</reference>
<evidence type="ECO:0000313" key="2">
    <source>
        <dbReference type="Proteomes" id="UP000001935"/>
    </source>
</evidence>
<dbReference type="Proteomes" id="UP000001935">
    <property type="component" value="Chromosome"/>
</dbReference>
<dbReference type="KEGG" id="ade:Adeh_2715"/>
<dbReference type="OrthoDB" id="5524725at2"/>
<dbReference type="HOGENOM" id="CLU_938903_0_0_7"/>
<name>Q2ILF6_ANADE</name>
<dbReference type="EMBL" id="CP000251">
    <property type="protein sequence ID" value="ABC82485.1"/>
    <property type="molecule type" value="Genomic_DNA"/>
</dbReference>
<dbReference type="STRING" id="290397.Adeh_2715"/>
<proteinExistence type="predicted"/>
<dbReference type="AlphaFoldDB" id="Q2ILF6"/>
<gene>
    <name evidence="1" type="ordered locus">Adeh_2715</name>
</gene>
<organism evidence="1 2">
    <name type="scientific">Anaeromyxobacter dehalogenans (strain 2CP-C)</name>
    <dbReference type="NCBI Taxonomy" id="290397"/>
    <lineage>
        <taxon>Bacteria</taxon>
        <taxon>Pseudomonadati</taxon>
        <taxon>Myxococcota</taxon>
        <taxon>Myxococcia</taxon>
        <taxon>Myxococcales</taxon>
        <taxon>Cystobacterineae</taxon>
        <taxon>Anaeromyxobacteraceae</taxon>
        <taxon>Anaeromyxobacter</taxon>
    </lineage>
</organism>